<dbReference type="GO" id="GO:0016887">
    <property type="term" value="F:ATP hydrolysis activity"/>
    <property type="evidence" value="ECO:0007669"/>
    <property type="project" value="InterPro"/>
</dbReference>
<dbReference type="Gene3D" id="3.40.50.300">
    <property type="entry name" value="P-loop containing nucleotide triphosphate hydrolases"/>
    <property type="match status" value="1"/>
</dbReference>
<dbReference type="Proteomes" id="UP000530670">
    <property type="component" value="Unassembled WGS sequence"/>
</dbReference>
<keyword evidence="6" id="KW-1185">Reference proteome</keyword>
<dbReference type="Pfam" id="PF14510">
    <property type="entry name" value="ABC_trans_N"/>
    <property type="match status" value="1"/>
</dbReference>
<feature type="region of interest" description="Disordered" evidence="2">
    <location>
        <begin position="721"/>
        <end position="740"/>
    </location>
</feature>
<dbReference type="SUPFAM" id="SSF51905">
    <property type="entry name" value="FAD/NAD(P)-binding domain"/>
    <property type="match status" value="2"/>
</dbReference>
<dbReference type="PROSITE" id="PS00211">
    <property type="entry name" value="ABC_TRANSPORTER_1"/>
    <property type="match status" value="1"/>
</dbReference>
<comment type="caution">
    <text evidence="5">The sequence shown here is derived from an EMBL/GenBank/DDBJ whole genome shotgun (WGS) entry which is preliminary data.</text>
</comment>
<dbReference type="GO" id="GO:0005524">
    <property type="term" value="F:ATP binding"/>
    <property type="evidence" value="ECO:0007669"/>
    <property type="project" value="InterPro"/>
</dbReference>
<dbReference type="GeneID" id="59295773"/>
<dbReference type="AlphaFoldDB" id="A0A8H5W8F4"/>
<dbReference type="InterPro" id="IPR027417">
    <property type="entry name" value="P-loop_NTPase"/>
</dbReference>
<accession>A0A8H5W8F4</accession>
<keyword evidence="5" id="KW-0503">Monooxygenase</keyword>
<dbReference type="InterPro" id="IPR017871">
    <property type="entry name" value="ABC_transporter-like_CS"/>
</dbReference>
<dbReference type="InterPro" id="IPR036188">
    <property type="entry name" value="FAD/NAD-bd_sf"/>
</dbReference>
<proteinExistence type="inferred from homology"/>
<dbReference type="InterPro" id="IPR003439">
    <property type="entry name" value="ABC_transporter-like_ATP-bd"/>
</dbReference>
<dbReference type="GO" id="GO:0004497">
    <property type="term" value="F:monooxygenase activity"/>
    <property type="evidence" value="ECO:0007669"/>
    <property type="project" value="UniProtKB-KW"/>
</dbReference>
<evidence type="ECO:0000256" key="3">
    <source>
        <dbReference type="SAM" id="Phobius"/>
    </source>
</evidence>
<dbReference type="Pfam" id="PF13450">
    <property type="entry name" value="NAD_binding_8"/>
    <property type="match status" value="1"/>
</dbReference>
<dbReference type="PROSITE" id="PS50893">
    <property type="entry name" value="ABC_TRANSPORTER_2"/>
    <property type="match status" value="1"/>
</dbReference>
<comment type="similarity">
    <text evidence="1">Belongs to the FAD-binding monooxygenase family.</text>
</comment>
<dbReference type="PANTHER" id="PTHR42877:SF7">
    <property type="entry name" value="FLAVIN-BINDING MONOOXYGENASE-RELATED"/>
    <property type="match status" value="1"/>
</dbReference>
<evidence type="ECO:0000256" key="2">
    <source>
        <dbReference type="SAM" id="MobiDB-lite"/>
    </source>
</evidence>
<keyword evidence="3" id="KW-0812">Transmembrane</keyword>
<dbReference type="EMBL" id="JAAQRI010000023">
    <property type="protein sequence ID" value="KAF5649068.1"/>
    <property type="molecule type" value="Genomic_DNA"/>
</dbReference>
<dbReference type="InterPro" id="IPR034001">
    <property type="entry name" value="ABCG_PDR_1"/>
</dbReference>
<feature type="region of interest" description="Disordered" evidence="2">
    <location>
        <begin position="663"/>
        <end position="704"/>
    </location>
</feature>
<dbReference type="Gene3D" id="3.50.50.60">
    <property type="entry name" value="FAD/NAD(P)-binding domain"/>
    <property type="match status" value="2"/>
</dbReference>
<dbReference type="InterPro" id="IPR051209">
    <property type="entry name" value="FAD-bind_Monooxygenase_sf"/>
</dbReference>
<evidence type="ECO:0000313" key="5">
    <source>
        <dbReference type="EMBL" id="KAF5649068.1"/>
    </source>
</evidence>
<dbReference type="InterPro" id="IPR029481">
    <property type="entry name" value="ABC_trans_N"/>
</dbReference>
<protein>
    <submittedName>
        <fullName evidence="5">Monooxygenase</fullName>
    </submittedName>
</protein>
<dbReference type="CDD" id="cd03233">
    <property type="entry name" value="ABCG_PDR_domain1"/>
    <property type="match status" value="1"/>
</dbReference>
<dbReference type="RefSeq" id="XP_037211749.1">
    <property type="nucleotide sequence ID" value="XM_037343503.1"/>
</dbReference>
<feature type="transmembrane region" description="Helical" evidence="3">
    <location>
        <begin position="1161"/>
        <end position="1181"/>
    </location>
</feature>
<evidence type="ECO:0000256" key="1">
    <source>
        <dbReference type="ARBA" id="ARBA00010139"/>
    </source>
</evidence>
<evidence type="ECO:0000259" key="4">
    <source>
        <dbReference type="PROSITE" id="PS50893"/>
    </source>
</evidence>
<organism evidence="5 6">
    <name type="scientific">Fusarium tjaetaba</name>
    <dbReference type="NCBI Taxonomy" id="1567544"/>
    <lineage>
        <taxon>Eukaryota</taxon>
        <taxon>Fungi</taxon>
        <taxon>Dikarya</taxon>
        <taxon>Ascomycota</taxon>
        <taxon>Pezizomycotina</taxon>
        <taxon>Sordariomycetes</taxon>
        <taxon>Hypocreomycetidae</taxon>
        <taxon>Hypocreales</taxon>
        <taxon>Nectriaceae</taxon>
        <taxon>Fusarium</taxon>
        <taxon>Fusarium fujikuroi species complex</taxon>
    </lineage>
</organism>
<keyword evidence="5" id="KW-0560">Oxidoreductase</keyword>
<feature type="region of interest" description="Disordered" evidence="2">
    <location>
        <begin position="26"/>
        <end position="54"/>
    </location>
</feature>
<reference evidence="5 6" key="1">
    <citation type="submission" date="2020-05" db="EMBL/GenBank/DDBJ databases">
        <title>Identification and distribution of gene clusters putatively required for synthesis of sphingolipid metabolism inhibitors in phylogenetically diverse species of the filamentous fungus Fusarium.</title>
        <authorList>
            <person name="Kim H.-S."/>
            <person name="Busman M."/>
            <person name="Brown D.W."/>
            <person name="Divon H."/>
            <person name="Uhlig S."/>
            <person name="Proctor R.H."/>
        </authorList>
    </citation>
    <scope>NUCLEOTIDE SEQUENCE [LARGE SCALE GENOMIC DNA]</scope>
    <source>
        <strain evidence="5 6">NRRL 66243</strain>
    </source>
</reference>
<feature type="domain" description="ABC transporter" evidence="4">
    <location>
        <begin position="794"/>
        <end position="1050"/>
    </location>
</feature>
<dbReference type="Pfam" id="PF00005">
    <property type="entry name" value="ABC_tran"/>
    <property type="match status" value="1"/>
</dbReference>
<keyword evidence="3" id="KW-1133">Transmembrane helix</keyword>
<sequence>MPNALSDSGSKLPSFLSNGNFASSTSFPTREVHHNTNGKEASQPAVKETPKPWVSQRCTDQARPLKVIYIGAGISGICGAIEFRKQVPNLELVIYEKNPDLGGTWYENRYPGCACDVPAHAYQLTSESSPRWTSFFASAPEILQYWKDVATKYDIRKHMRFQQKCTGARWSETTNKWFVQLKDLTTGLEYEDFADVLVTGEGVLNEWRWPDINGIESFNGQLLHSANWDANVDLKDKSVAVIGNGSSGLQIVPAILPDVRHMDHYIRGRSWIVGLFGDPETRQRIKEAGGNFQYSPDEIQSWETDREAYLKYRRSIEHNINKNFGVLFSGTSEQTNLRLLAQESMAQRLKERPDIYEHLQPDFSPYCKRMSPGPGYLEALASPKVDAITSGIIKIDETGIFTADGQHRPVDVIICATGFQTSPASRSFPIYGVGGVNLRERFQKRPETYLSVCTDGFPNFFQSMGPNSMPGAGSLLLVIEKTNTYIAKILARMAYDNIARIEPKRNVVQAFTDYCDNFFKQTVFAEECNSWYKTYETGASREEQKRGRITALWPGSSLHCVRTLSRPRWEDFEYKYCDDNEFGWFGNGWTLAEKFVTDELESLTWYLNDTNVMEKISVAIYRGFRETRSQDWARQSDTFATDSFTIQVPIIQDFLREAYPHCLTQGRMNPPNDPRPSDAPSMSSGTLGDRTRDKNDLSDEPEYEEEIHDLARRFTSQSAASGHGPLFPLSDGGPLDPQSPHFNSKKWAKAYFKTRTEAADGSAPRTAGIAFKNLNAYGFGQATDFQNTLTNIVLKASSFARKVFGDKSQRIDILRNVDGYVEAGEMLCVLGPPGSGCSTLLRSIAGETHGFHFGNDTVLNYQGIRPEQMKKAYRGEAIYTAEVDHHFPHLTVGDTLYFAARCRCPPKDKLPHGVSAREYAEHLRDVIMAMFGISHTKNTRVGDDYVRGISGGERKRVTIAEAALGYSPLQCWDNSTRGLDSANAVEFCRVLRTQADTLGIASCVAIYQAPQSAYDLFDKVIVLYEGRQIFFGKTGEAQAYFENLGFICPEQQTTADFLTSMTNPAERVIRPGANPPRTSEEFARAWQQSQQRSRLIDEIDYYMEQHPFDGPDLQKFSESRRLDQASAQRERSPFNLSYLQQYTTNLWRGFTMLIGDPSITLTMLISNLFEGLIISSIFYNLPFNTTSFFRRTILLFLSS</sequence>
<dbReference type="PANTHER" id="PTHR42877">
    <property type="entry name" value="L-ORNITHINE N(5)-MONOOXYGENASE-RELATED"/>
    <property type="match status" value="1"/>
</dbReference>
<name>A0A8H5W8F4_9HYPO</name>
<gene>
    <name evidence="5" type="ORF">FTJAE_1064</name>
</gene>
<keyword evidence="3" id="KW-0472">Membrane</keyword>
<evidence type="ECO:0000313" key="6">
    <source>
        <dbReference type="Proteomes" id="UP000530670"/>
    </source>
</evidence>
<dbReference type="SUPFAM" id="SSF52540">
    <property type="entry name" value="P-loop containing nucleoside triphosphate hydrolases"/>
    <property type="match status" value="1"/>
</dbReference>
<dbReference type="OrthoDB" id="74360at2759"/>